<dbReference type="PROSITE" id="PS00397">
    <property type="entry name" value="RECOMBINASES_1"/>
    <property type="match status" value="1"/>
</dbReference>
<dbReference type="AlphaFoldDB" id="A0A0R2D500"/>
<proteinExistence type="predicted"/>
<dbReference type="PROSITE" id="PS51737">
    <property type="entry name" value="RECOMBINASE_DNA_BIND"/>
    <property type="match status" value="1"/>
</dbReference>
<dbReference type="InterPro" id="IPR006119">
    <property type="entry name" value="Resolv_N"/>
</dbReference>
<evidence type="ECO:0000256" key="1">
    <source>
        <dbReference type="ARBA" id="ARBA00022908"/>
    </source>
</evidence>
<dbReference type="Gene3D" id="3.90.1750.20">
    <property type="entry name" value="Putative Large Serine Recombinase, Chain B, Domain 2"/>
    <property type="match status" value="1"/>
</dbReference>
<evidence type="ECO:0000313" key="8">
    <source>
        <dbReference type="EMBL" id="KRM97012.1"/>
    </source>
</evidence>
<dbReference type="RefSeq" id="WP_083488321.1">
    <property type="nucleotide sequence ID" value="NZ_AYZD01000011.1"/>
</dbReference>
<accession>A0A0R2D500</accession>
<keyword evidence="3" id="KW-0233">DNA recombination</keyword>
<name>A0A0R2D500_9LACO</name>
<keyword evidence="9" id="KW-1185">Reference proteome</keyword>
<comment type="caution">
    <text evidence="8">The sequence shown here is derived from an EMBL/GenBank/DDBJ whole genome shotgun (WGS) entry which is preliminary data.</text>
</comment>
<dbReference type="GO" id="GO:0000150">
    <property type="term" value="F:DNA strand exchange activity"/>
    <property type="evidence" value="ECO:0007669"/>
    <property type="project" value="InterPro"/>
</dbReference>
<dbReference type="PATRIC" id="fig|1423725.3.peg.556"/>
<reference evidence="8 9" key="1">
    <citation type="journal article" date="2015" name="Genome Announc.">
        <title>Expanding the biotechnology potential of lactobacilli through comparative genomics of 213 strains and associated genera.</title>
        <authorList>
            <person name="Sun Z."/>
            <person name="Harris H.M."/>
            <person name="McCann A."/>
            <person name="Guo C."/>
            <person name="Argimon S."/>
            <person name="Zhang W."/>
            <person name="Yang X."/>
            <person name="Jeffery I.B."/>
            <person name="Cooney J.C."/>
            <person name="Kagawa T.F."/>
            <person name="Liu W."/>
            <person name="Song Y."/>
            <person name="Salvetti E."/>
            <person name="Wrobel A."/>
            <person name="Rasinkangas P."/>
            <person name="Parkhill J."/>
            <person name="Rea M.C."/>
            <person name="O'Sullivan O."/>
            <person name="Ritari J."/>
            <person name="Douillard F.P."/>
            <person name="Paul Ross R."/>
            <person name="Yang R."/>
            <person name="Briner A.E."/>
            <person name="Felis G.E."/>
            <person name="de Vos W.M."/>
            <person name="Barrangou R."/>
            <person name="Klaenhammer T.R."/>
            <person name="Caufield P.W."/>
            <person name="Cui Y."/>
            <person name="Zhang H."/>
            <person name="O'Toole P.W."/>
        </authorList>
    </citation>
    <scope>NUCLEOTIDE SEQUENCE [LARGE SCALE GENOMIC DNA]</scope>
    <source>
        <strain evidence="8 9">DSM 21051</strain>
    </source>
</reference>
<dbReference type="Pfam" id="PF07508">
    <property type="entry name" value="Recombinase"/>
    <property type="match status" value="1"/>
</dbReference>
<evidence type="ECO:0000256" key="3">
    <source>
        <dbReference type="ARBA" id="ARBA00023172"/>
    </source>
</evidence>
<feature type="active site" description="O-(5'-phospho-DNA)-serine intermediate" evidence="4 5">
    <location>
        <position position="18"/>
    </location>
</feature>
<dbReference type="Pfam" id="PF00239">
    <property type="entry name" value="Resolvase"/>
    <property type="match status" value="1"/>
</dbReference>
<keyword evidence="2" id="KW-0238">DNA-binding</keyword>
<dbReference type="InterPro" id="IPR006118">
    <property type="entry name" value="Recombinase_CS"/>
</dbReference>
<dbReference type="GO" id="GO:0003677">
    <property type="term" value="F:DNA binding"/>
    <property type="evidence" value="ECO:0007669"/>
    <property type="project" value="UniProtKB-KW"/>
</dbReference>
<gene>
    <name evidence="8" type="ORF">FC19_GL000543</name>
</gene>
<dbReference type="InterPro" id="IPR036162">
    <property type="entry name" value="Resolvase-like_N_sf"/>
</dbReference>
<organism evidence="8 9">
    <name type="scientific">Liquorilactobacillus aquaticus DSM 21051</name>
    <dbReference type="NCBI Taxonomy" id="1423725"/>
    <lineage>
        <taxon>Bacteria</taxon>
        <taxon>Bacillati</taxon>
        <taxon>Bacillota</taxon>
        <taxon>Bacilli</taxon>
        <taxon>Lactobacillales</taxon>
        <taxon>Lactobacillaceae</taxon>
        <taxon>Liquorilactobacillus</taxon>
    </lineage>
</organism>
<dbReference type="EMBL" id="AYZD01000011">
    <property type="protein sequence ID" value="KRM97012.1"/>
    <property type="molecule type" value="Genomic_DNA"/>
</dbReference>
<dbReference type="InterPro" id="IPR038109">
    <property type="entry name" value="DNA_bind_recomb_sf"/>
</dbReference>
<dbReference type="InterPro" id="IPR011109">
    <property type="entry name" value="DNA_bind_recombinase_dom"/>
</dbReference>
<evidence type="ECO:0000259" key="6">
    <source>
        <dbReference type="PROSITE" id="PS51736"/>
    </source>
</evidence>
<dbReference type="PROSITE" id="PS51736">
    <property type="entry name" value="RECOMBINASES_3"/>
    <property type="match status" value="1"/>
</dbReference>
<keyword evidence="1" id="KW-0229">DNA integration</keyword>
<dbReference type="CDD" id="cd00338">
    <property type="entry name" value="Ser_Recombinase"/>
    <property type="match status" value="1"/>
</dbReference>
<feature type="domain" description="Recombinase" evidence="7">
    <location>
        <begin position="167"/>
        <end position="267"/>
    </location>
</feature>
<protein>
    <recommendedName>
        <fullName evidence="10">Recombinase family protein</fullName>
    </recommendedName>
</protein>
<evidence type="ECO:0000256" key="2">
    <source>
        <dbReference type="ARBA" id="ARBA00023125"/>
    </source>
</evidence>
<feature type="domain" description="Resolvase/invertase-type recombinase catalytic" evidence="6">
    <location>
        <begin position="10"/>
        <end position="159"/>
    </location>
</feature>
<dbReference type="SMART" id="SM00857">
    <property type="entry name" value="Resolvase"/>
    <property type="match status" value="1"/>
</dbReference>
<evidence type="ECO:0000256" key="4">
    <source>
        <dbReference type="PIRSR" id="PIRSR606118-50"/>
    </source>
</evidence>
<dbReference type="Gene3D" id="3.40.50.1390">
    <property type="entry name" value="Resolvase, N-terminal catalytic domain"/>
    <property type="match status" value="1"/>
</dbReference>
<dbReference type="SUPFAM" id="SSF53041">
    <property type="entry name" value="Resolvase-like"/>
    <property type="match status" value="1"/>
</dbReference>
<dbReference type="GO" id="GO:0015074">
    <property type="term" value="P:DNA integration"/>
    <property type="evidence" value="ECO:0007669"/>
    <property type="project" value="UniProtKB-KW"/>
</dbReference>
<evidence type="ECO:0000259" key="7">
    <source>
        <dbReference type="PROSITE" id="PS51737"/>
    </source>
</evidence>
<dbReference type="PANTHER" id="PTHR30461:SF2">
    <property type="entry name" value="SERINE RECOMBINASE PINE-RELATED"/>
    <property type="match status" value="1"/>
</dbReference>
<dbReference type="Proteomes" id="UP000051015">
    <property type="component" value="Unassembled WGS sequence"/>
</dbReference>
<evidence type="ECO:0008006" key="10">
    <source>
        <dbReference type="Google" id="ProtNLM"/>
    </source>
</evidence>
<evidence type="ECO:0000313" key="9">
    <source>
        <dbReference type="Proteomes" id="UP000051015"/>
    </source>
</evidence>
<sequence>MKKGNNVRKRAVGYARVSTIRQASQGFSLLSQSQRIAGIAQERGWDLKMFQDEGLSGYHMSNRQGIQSLITEIKCTKQIDYLIITKLDRLSRNAKELLQLMELFRKNGVTLISLTEQLDDLTTSMGMAQAQIYGAVAEFERSIIQENVRLGLANKFQQGRVISSQLPYGYFFNEQHKVQIETATSEVVKFLYKTYLEGKGYRKLSTLVREKFNTKLRPVNIKKILMNQRYIGIVKTNYGKRQDMYPTIIEKQTFADVQTLMTKKRQNCPRRRIKKEPQLLHGKLVCPVCKHHMSDNRVCSNGKTYNYYYCSVGTNYPRQDKAYHSYRLKSTDIERKVTETIRTIFKSEVFQGLFVKAVVRQLSAKKKVKAYEKHVTDRKQIFMQFENGELTVEQLKERLTITNDRDALRNRQRKVNLNMILGSFLKLGQQGFVDLIVSSITVDKRKNVKSILLGKGEFDLVHLQKELL</sequence>
<dbReference type="OrthoDB" id="9797501at2"/>
<dbReference type="STRING" id="1423725.FC19_GL000543"/>
<dbReference type="InterPro" id="IPR050639">
    <property type="entry name" value="SSR_resolvase"/>
</dbReference>
<dbReference type="PANTHER" id="PTHR30461">
    <property type="entry name" value="DNA-INVERTASE FROM LAMBDOID PROPHAGE"/>
    <property type="match status" value="1"/>
</dbReference>
<evidence type="ECO:0000256" key="5">
    <source>
        <dbReference type="PROSITE-ProRule" id="PRU10137"/>
    </source>
</evidence>